<dbReference type="STRING" id="1294263.JCM21531_2249"/>
<accession>W4V6G0</accession>
<dbReference type="InterPro" id="IPR035647">
    <property type="entry name" value="EFG_III/V"/>
</dbReference>
<gene>
    <name evidence="3" type="ORF">JCM21531_2249</name>
</gene>
<dbReference type="CDD" id="cd03709">
    <property type="entry name" value="lepA_C"/>
    <property type="match status" value="1"/>
</dbReference>
<keyword evidence="1" id="KW-0472">Membrane</keyword>
<dbReference type="InterPro" id="IPR006297">
    <property type="entry name" value="EF-4"/>
</dbReference>
<dbReference type="Proteomes" id="UP000019109">
    <property type="component" value="Unassembled WGS sequence"/>
</dbReference>
<dbReference type="PANTHER" id="PTHR43512:SF4">
    <property type="entry name" value="TRANSLATION FACTOR GUF1 HOMOLOG, CHLOROPLASTIC"/>
    <property type="match status" value="1"/>
</dbReference>
<keyword evidence="4" id="KW-1185">Reference proteome</keyword>
<protein>
    <submittedName>
        <fullName evidence="3">Translation elongation factor LepA</fullName>
    </submittedName>
</protein>
<keyword evidence="3" id="KW-0648">Protein biosynthesis</keyword>
<evidence type="ECO:0000259" key="2">
    <source>
        <dbReference type="Pfam" id="PF00679"/>
    </source>
</evidence>
<dbReference type="InterPro" id="IPR035654">
    <property type="entry name" value="LepA_IV"/>
</dbReference>
<feature type="domain" description="Elongation factor EFG" evidence="2">
    <location>
        <begin position="2"/>
        <end position="56"/>
    </location>
</feature>
<sequence length="65" mass="7990">MSPTEFVGNIMELSQERRGIYKDMTYIDEERVMLTYEMPLNEIIYDFFDALKSRTRVMLHWTMRF</sequence>
<evidence type="ECO:0000256" key="1">
    <source>
        <dbReference type="ARBA" id="ARBA00023136"/>
    </source>
</evidence>
<dbReference type="AlphaFoldDB" id="W4V6G0"/>
<comment type="caution">
    <text evidence="3">The sequence shown here is derived from an EMBL/GenBank/DDBJ whole genome shotgun (WGS) entry which is preliminary data.</text>
</comment>
<dbReference type="GO" id="GO:0045727">
    <property type="term" value="P:positive regulation of translation"/>
    <property type="evidence" value="ECO:0007669"/>
    <property type="project" value="TreeGrafter"/>
</dbReference>
<reference evidence="3" key="1">
    <citation type="journal article" date="2014" name="Genome Announc.">
        <title>Draft Genome Sequence of Clostridium straminisolvens Strain JCM 21531T, Isolated from a Cellulose-Degrading Bacterial Community.</title>
        <authorList>
            <person name="Yuki M."/>
            <person name="Oshima K."/>
            <person name="Suda W."/>
            <person name="Sakamoto M."/>
            <person name="Kitamura K."/>
            <person name="Iida T."/>
            <person name="Hattori M."/>
            <person name="Ohkuma M."/>
        </authorList>
    </citation>
    <scope>NUCLEOTIDE SEQUENCE [LARGE SCALE GENOMIC DNA]</scope>
    <source>
        <strain evidence="3">JCM 21531</strain>
    </source>
</reference>
<dbReference type="Gene3D" id="3.30.70.240">
    <property type="match status" value="1"/>
</dbReference>
<keyword evidence="3" id="KW-0251">Elongation factor</keyword>
<dbReference type="GO" id="GO:0003746">
    <property type="term" value="F:translation elongation factor activity"/>
    <property type="evidence" value="ECO:0007669"/>
    <property type="project" value="UniProtKB-KW"/>
</dbReference>
<dbReference type="GO" id="GO:0005525">
    <property type="term" value="F:GTP binding"/>
    <property type="evidence" value="ECO:0007669"/>
    <property type="project" value="InterPro"/>
</dbReference>
<evidence type="ECO:0000313" key="4">
    <source>
        <dbReference type="Proteomes" id="UP000019109"/>
    </source>
</evidence>
<dbReference type="SUPFAM" id="SSF54980">
    <property type="entry name" value="EF-G C-terminal domain-like"/>
    <property type="match status" value="1"/>
</dbReference>
<evidence type="ECO:0000313" key="3">
    <source>
        <dbReference type="EMBL" id="GAE88776.1"/>
    </source>
</evidence>
<dbReference type="EMBL" id="BAVR01000024">
    <property type="protein sequence ID" value="GAE88776.1"/>
    <property type="molecule type" value="Genomic_DNA"/>
</dbReference>
<proteinExistence type="predicted"/>
<dbReference type="Pfam" id="PF00679">
    <property type="entry name" value="EFG_C"/>
    <property type="match status" value="1"/>
</dbReference>
<dbReference type="InterPro" id="IPR000640">
    <property type="entry name" value="EFG_V-like"/>
</dbReference>
<dbReference type="PANTHER" id="PTHR43512">
    <property type="entry name" value="TRANSLATION FACTOR GUF1-RELATED"/>
    <property type="match status" value="1"/>
</dbReference>
<organism evidence="3 4">
    <name type="scientific">Acetivibrio straminisolvens JCM 21531</name>
    <dbReference type="NCBI Taxonomy" id="1294263"/>
    <lineage>
        <taxon>Bacteria</taxon>
        <taxon>Bacillati</taxon>
        <taxon>Bacillota</taxon>
        <taxon>Clostridia</taxon>
        <taxon>Eubacteriales</taxon>
        <taxon>Oscillospiraceae</taxon>
        <taxon>Acetivibrio</taxon>
    </lineage>
</organism>
<name>W4V6G0_9FIRM</name>
<dbReference type="GO" id="GO:0043022">
    <property type="term" value="F:ribosome binding"/>
    <property type="evidence" value="ECO:0007669"/>
    <property type="project" value="TreeGrafter"/>
</dbReference>